<protein>
    <submittedName>
        <fullName evidence="1">Uncharacterized protein</fullName>
    </submittedName>
</protein>
<evidence type="ECO:0000313" key="1">
    <source>
        <dbReference type="EMBL" id="MDL4935777.1"/>
    </source>
</evidence>
<organism evidence="1 2">
    <name type="scientific">Enterococcus gallinarum</name>
    <dbReference type="NCBI Taxonomy" id="1353"/>
    <lineage>
        <taxon>Bacteria</taxon>
        <taxon>Bacillati</taxon>
        <taxon>Bacillota</taxon>
        <taxon>Bacilli</taxon>
        <taxon>Lactobacillales</taxon>
        <taxon>Enterococcaceae</taxon>
        <taxon>Enterococcus</taxon>
    </lineage>
</organism>
<comment type="caution">
    <text evidence="1">The sequence shown here is derived from an EMBL/GenBank/DDBJ whole genome shotgun (WGS) entry which is preliminary data.</text>
</comment>
<dbReference type="EMBL" id="JASUBT010000005">
    <property type="protein sequence ID" value="MDL4935777.1"/>
    <property type="molecule type" value="Genomic_DNA"/>
</dbReference>
<proteinExistence type="predicted"/>
<evidence type="ECO:0000313" key="2">
    <source>
        <dbReference type="Proteomes" id="UP001241571"/>
    </source>
</evidence>
<dbReference type="AlphaFoldDB" id="A0ABD4ZSQ9"/>
<accession>A0ABD4ZSQ9</accession>
<sequence>MKRYMVILKKFGCVEEHDNFLSLQEVKNFLISMGFRWCSELNKWEQTFETVDPFSEEADELFIHAEIVTIGGAALAG</sequence>
<reference evidence="1 2" key="1">
    <citation type="submission" date="2023-06" db="EMBL/GenBank/DDBJ databases">
        <title>Acute promotion of culturable opportunistic pathogens and persistent increase of antibiotic resistance following antibiotic exposure in mouse gut microbiota.</title>
        <authorList>
            <person name="Li L."/>
            <person name="Wang B."/>
            <person name="Sun Y."/>
            <person name="Wang M."/>
            <person name="Xu H."/>
        </authorList>
    </citation>
    <scope>NUCLEOTIDE SEQUENCE [LARGE SCALE GENOMIC DNA]</scope>
    <source>
        <strain evidence="1 2">CRI2_2</strain>
    </source>
</reference>
<name>A0ABD4ZSQ9_ENTGA</name>
<gene>
    <name evidence="1" type="ORF">QRX88_08635</name>
</gene>
<dbReference type="RefSeq" id="WP_081118902.1">
    <property type="nucleotide sequence ID" value="NZ_BSYC01000005.1"/>
</dbReference>
<dbReference type="Proteomes" id="UP001241571">
    <property type="component" value="Unassembled WGS sequence"/>
</dbReference>